<dbReference type="Proteomes" id="UP001251857">
    <property type="component" value="Unassembled WGS sequence"/>
</dbReference>
<sequence length="190" mass="21960">MTPLDERLNEILPILTSERFRTNKGLGNEVPFYAFDYPPEDELHLRNHIRFVVDQLGKMKPVTRVAHVHLFMVLLEILDSEDSYEDIVDVQRRKGSEVALKRAKGLMDPQYVADYIVRKWPVADHDVYLVEGVGSAYPLMRTHNLLNNLQPLLGQTPLVLFFPGKYDGQSLRLFGCLDDKPYYRAFRLVG</sequence>
<comment type="caution">
    <text evidence="1">The sequence shown here is derived from an EMBL/GenBank/DDBJ whole genome shotgun (WGS) entry which is preliminary data.</text>
</comment>
<proteinExistence type="predicted"/>
<reference evidence="1 2" key="1">
    <citation type="submission" date="2023-09" db="EMBL/GenBank/DDBJ databases">
        <authorList>
            <person name="Rey-Velasco X."/>
        </authorList>
    </citation>
    <scope>NUCLEOTIDE SEQUENCE [LARGE SCALE GENOMIC DNA]</scope>
    <source>
        <strain evidence="1 2">W335</strain>
    </source>
</reference>
<accession>A0ABU3C4J1</accession>
<dbReference type="RefSeq" id="WP_311654200.1">
    <property type="nucleotide sequence ID" value="NZ_JAVRIB010000025.1"/>
</dbReference>
<gene>
    <name evidence="1" type="ORF">RM532_15240</name>
</gene>
<dbReference type="EMBL" id="JAVRIB010000025">
    <property type="protein sequence ID" value="MDT0636306.1"/>
    <property type="molecule type" value="Genomic_DNA"/>
</dbReference>
<protein>
    <submittedName>
        <fullName evidence="1">DUF1788 domain-containing protein</fullName>
    </submittedName>
</protein>
<organism evidence="1 2">
    <name type="scientific">Spectribacter hydrogenoxidans</name>
    <dbReference type="NCBI Taxonomy" id="3075608"/>
    <lineage>
        <taxon>Bacteria</taxon>
        <taxon>Pseudomonadati</taxon>
        <taxon>Pseudomonadota</taxon>
        <taxon>Gammaproteobacteria</taxon>
        <taxon>Salinisphaerales</taxon>
        <taxon>Salinisphaeraceae</taxon>
        <taxon>Spectribacter</taxon>
    </lineage>
</organism>
<keyword evidence="2" id="KW-1185">Reference proteome</keyword>
<evidence type="ECO:0000313" key="1">
    <source>
        <dbReference type="EMBL" id="MDT0636306.1"/>
    </source>
</evidence>
<dbReference type="Pfam" id="PF08747">
    <property type="entry name" value="BrxB"/>
    <property type="match status" value="1"/>
</dbReference>
<dbReference type="InterPro" id="IPR014858">
    <property type="entry name" value="BrxB"/>
</dbReference>
<name>A0ABU3C4J1_9GAMM</name>
<evidence type="ECO:0000313" key="2">
    <source>
        <dbReference type="Proteomes" id="UP001251857"/>
    </source>
</evidence>